<organism evidence="6 7">
    <name type="scientific">Caproicibacter fermentans</name>
    <dbReference type="NCBI Taxonomy" id="2576756"/>
    <lineage>
        <taxon>Bacteria</taxon>
        <taxon>Bacillati</taxon>
        <taxon>Bacillota</taxon>
        <taxon>Clostridia</taxon>
        <taxon>Eubacteriales</taxon>
        <taxon>Acutalibacteraceae</taxon>
        <taxon>Caproicibacter</taxon>
    </lineage>
</organism>
<dbReference type="RefSeq" id="WP_159033367.1">
    <property type="nucleotide sequence ID" value="NZ_CP060286.1"/>
</dbReference>
<proteinExistence type="inferred from homology"/>
<feature type="region of interest" description="Disordered" evidence="4">
    <location>
        <begin position="140"/>
        <end position="160"/>
    </location>
</feature>
<dbReference type="InterPro" id="IPR011010">
    <property type="entry name" value="DNA_brk_join_enz"/>
</dbReference>
<reference evidence="6 7" key="1">
    <citation type="submission" date="2020-08" db="EMBL/GenBank/DDBJ databases">
        <title>The isolate Caproiciproducens sp. 7D4C2 produces n-caproate at mildly acidic conditions from hexoses: genome and rBOX comparison with related strains and chain-elongating bacteria.</title>
        <authorList>
            <person name="Esquivel-Elizondo S."/>
            <person name="Bagci C."/>
            <person name="Temovska M."/>
            <person name="Jeon B.S."/>
            <person name="Bessarab I."/>
            <person name="Williams R.B.H."/>
            <person name="Huson D.H."/>
            <person name="Angenent L.T."/>
        </authorList>
    </citation>
    <scope>NUCLEOTIDE SEQUENCE [LARGE SCALE GENOMIC DNA]</scope>
    <source>
        <strain evidence="6 7">7D4C2</strain>
    </source>
</reference>
<evidence type="ECO:0000256" key="1">
    <source>
        <dbReference type="ARBA" id="ARBA00008857"/>
    </source>
</evidence>
<name>A0A7G8T9D2_9FIRM</name>
<dbReference type="GO" id="GO:0003677">
    <property type="term" value="F:DNA binding"/>
    <property type="evidence" value="ECO:0007669"/>
    <property type="project" value="UniProtKB-KW"/>
</dbReference>
<dbReference type="Gene3D" id="1.10.443.10">
    <property type="entry name" value="Intergrase catalytic core"/>
    <property type="match status" value="1"/>
</dbReference>
<evidence type="ECO:0000259" key="5">
    <source>
        <dbReference type="PROSITE" id="PS51898"/>
    </source>
</evidence>
<feature type="compositionally biased region" description="Polar residues" evidence="4">
    <location>
        <begin position="143"/>
        <end position="158"/>
    </location>
</feature>
<dbReference type="InterPro" id="IPR013762">
    <property type="entry name" value="Integrase-like_cat_sf"/>
</dbReference>
<dbReference type="EMBL" id="CP060286">
    <property type="protein sequence ID" value="QNK40223.1"/>
    <property type="molecule type" value="Genomic_DNA"/>
</dbReference>
<dbReference type="PANTHER" id="PTHR30349:SF41">
    <property type="entry name" value="INTEGRASE_RECOMBINASE PROTEIN MJ0367-RELATED"/>
    <property type="match status" value="1"/>
</dbReference>
<evidence type="ECO:0000256" key="2">
    <source>
        <dbReference type="ARBA" id="ARBA00023125"/>
    </source>
</evidence>
<comment type="similarity">
    <text evidence="1">Belongs to the 'phage' integrase family.</text>
</comment>
<dbReference type="SUPFAM" id="SSF56349">
    <property type="entry name" value="DNA breaking-rejoining enzymes"/>
    <property type="match status" value="1"/>
</dbReference>
<gene>
    <name evidence="6" type="ORF">HCR03_16325</name>
</gene>
<dbReference type="GO" id="GO:0006310">
    <property type="term" value="P:DNA recombination"/>
    <property type="evidence" value="ECO:0007669"/>
    <property type="project" value="UniProtKB-KW"/>
</dbReference>
<dbReference type="KEGG" id="cfem:HCR03_16325"/>
<sequence length="173" mass="20274">MKTGSPATMQLFGKGKKTRRVPLAQRTASHFKKYLQRFHPDENEYSQKYIFYTMRYGEHHRMTANNVRVFLREYGQKARKYCPEIPENVHPHLFRHSRAMHLYQRGMDLTLVSQWLGHANLQTTLVYAHADTEQKRRAIELAESSSSPAKKNPSTGKYTVSDEETLKKLYGLR</sequence>
<dbReference type="Pfam" id="PF00589">
    <property type="entry name" value="Phage_integrase"/>
    <property type="match status" value="1"/>
</dbReference>
<evidence type="ECO:0000313" key="7">
    <source>
        <dbReference type="Proteomes" id="UP000515909"/>
    </source>
</evidence>
<keyword evidence="2" id="KW-0238">DNA-binding</keyword>
<dbReference type="PROSITE" id="PS51898">
    <property type="entry name" value="TYR_RECOMBINASE"/>
    <property type="match status" value="1"/>
</dbReference>
<accession>A0A7G8T9D2</accession>
<dbReference type="AlphaFoldDB" id="A0A7G8T9D2"/>
<keyword evidence="3" id="KW-0233">DNA recombination</keyword>
<protein>
    <submittedName>
        <fullName evidence="6">Tyrosine-type recombinase/integrase</fullName>
    </submittedName>
</protein>
<evidence type="ECO:0000313" key="6">
    <source>
        <dbReference type="EMBL" id="QNK40223.1"/>
    </source>
</evidence>
<feature type="domain" description="Tyr recombinase" evidence="5">
    <location>
        <begin position="1"/>
        <end position="140"/>
    </location>
</feature>
<dbReference type="GO" id="GO:0015074">
    <property type="term" value="P:DNA integration"/>
    <property type="evidence" value="ECO:0007669"/>
    <property type="project" value="InterPro"/>
</dbReference>
<dbReference type="InterPro" id="IPR050090">
    <property type="entry name" value="Tyrosine_recombinase_XerCD"/>
</dbReference>
<evidence type="ECO:0000256" key="3">
    <source>
        <dbReference type="ARBA" id="ARBA00023172"/>
    </source>
</evidence>
<dbReference type="PANTHER" id="PTHR30349">
    <property type="entry name" value="PHAGE INTEGRASE-RELATED"/>
    <property type="match status" value="1"/>
</dbReference>
<dbReference type="Proteomes" id="UP000515909">
    <property type="component" value="Chromosome"/>
</dbReference>
<evidence type="ECO:0000256" key="4">
    <source>
        <dbReference type="SAM" id="MobiDB-lite"/>
    </source>
</evidence>
<dbReference type="InterPro" id="IPR002104">
    <property type="entry name" value="Integrase_catalytic"/>
</dbReference>